<dbReference type="CDD" id="cd07377">
    <property type="entry name" value="WHTH_GntR"/>
    <property type="match status" value="1"/>
</dbReference>
<dbReference type="GO" id="GO:0008483">
    <property type="term" value="F:transaminase activity"/>
    <property type="evidence" value="ECO:0007669"/>
    <property type="project" value="UniProtKB-KW"/>
</dbReference>
<dbReference type="GO" id="GO:0030170">
    <property type="term" value="F:pyridoxal phosphate binding"/>
    <property type="evidence" value="ECO:0007669"/>
    <property type="project" value="InterPro"/>
</dbReference>
<feature type="domain" description="HTH gntR-type" evidence="6">
    <location>
        <begin position="22"/>
        <end position="90"/>
    </location>
</feature>
<evidence type="ECO:0000256" key="3">
    <source>
        <dbReference type="ARBA" id="ARBA00023015"/>
    </source>
</evidence>
<accession>A0A1M6GWW0</accession>
<dbReference type="InterPro" id="IPR004839">
    <property type="entry name" value="Aminotransferase_I/II_large"/>
</dbReference>
<dbReference type="InterPro" id="IPR015422">
    <property type="entry name" value="PyrdxlP-dep_Trfase_small"/>
</dbReference>
<dbReference type="Proteomes" id="UP000184442">
    <property type="component" value="Unassembled WGS sequence"/>
</dbReference>
<keyword evidence="7" id="KW-0808">Transferase</keyword>
<evidence type="ECO:0000256" key="1">
    <source>
        <dbReference type="ARBA" id="ARBA00005384"/>
    </source>
</evidence>
<dbReference type="SUPFAM" id="SSF53383">
    <property type="entry name" value="PLP-dependent transferases"/>
    <property type="match status" value="1"/>
</dbReference>
<sequence length="469" mass="53082">MPYNSFEHYPMSWKPDREELTYPYYASLAAKLENDIVHGILAENTMLPPQRELADFLDLSLSTVTKAYKICEEKGLIYGKVGRGTFVTNGCVNKTIVTEEREGMIEMGQTLPFYEYNVIVSQIASEILKAPKSHTLFEYSYPLGTPRQQEAAKRWLSLHGMDVPRENIYMASGAQNALALVLMSLFKPGDKIATDAFTYPNFIGLANMLNIQLIGLKGDENGILPYALEQACRNSKINGIYLMPACANPTNIVMGYERRAEVSKIIKKYHLILIEDDTYAFLSDNKQQPISVNIPEQSVYINSMSKALCAGLRVAYICFPERMRKQLENAIYNVNLKTPSLNVEIATEMIFSGIYEEIASRKKEEALKRNEIFCQYFPEIPSGDIKSAFYKWLHLPKGCTGRAFEMMCRERGVNVYGSERFCVSENFGINAVRISISSPPGIEVLNKGLKIVREVYENISQSEEASYIF</sequence>
<evidence type="ECO:0000313" key="8">
    <source>
        <dbReference type="Proteomes" id="UP000184442"/>
    </source>
</evidence>
<keyword evidence="3" id="KW-0805">Transcription regulation</keyword>
<dbReference type="RefSeq" id="WP_073026575.1">
    <property type="nucleotide sequence ID" value="NZ_FQZS01000017.1"/>
</dbReference>
<evidence type="ECO:0000259" key="6">
    <source>
        <dbReference type="PROSITE" id="PS50949"/>
    </source>
</evidence>
<protein>
    <submittedName>
        <fullName evidence="7">DNA-binding transcriptional regulator, MocR family, contains an aminotransferase domain</fullName>
    </submittedName>
</protein>
<dbReference type="InterPro" id="IPR015421">
    <property type="entry name" value="PyrdxlP-dep_Trfase_major"/>
</dbReference>
<evidence type="ECO:0000256" key="5">
    <source>
        <dbReference type="ARBA" id="ARBA00023163"/>
    </source>
</evidence>
<evidence type="ECO:0000313" key="7">
    <source>
        <dbReference type="EMBL" id="SHJ14461.1"/>
    </source>
</evidence>
<dbReference type="InterPro" id="IPR051446">
    <property type="entry name" value="HTH_trans_reg/aminotransferase"/>
</dbReference>
<reference evidence="7 8" key="1">
    <citation type="submission" date="2016-11" db="EMBL/GenBank/DDBJ databases">
        <authorList>
            <person name="Jaros S."/>
            <person name="Januszkiewicz K."/>
            <person name="Wedrychowicz H."/>
        </authorList>
    </citation>
    <scope>NUCLEOTIDE SEQUENCE [LARGE SCALE GENOMIC DNA]</scope>
    <source>
        <strain evidence="7 8">DSM 19022</strain>
    </source>
</reference>
<dbReference type="SMART" id="SM00345">
    <property type="entry name" value="HTH_GNTR"/>
    <property type="match status" value="1"/>
</dbReference>
<dbReference type="InterPro" id="IPR000524">
    <property type="entry name" value="Tscrpt_reg_HTH_GntR"/>
</dbReference>
<dbReference type="GO" id="GO:0003677">
    <property type="term" value="F:DNA binding"/>
    <property type="evidence" value="ECO:0007669"/>
    <property type="project" value="UniProtKB-KW"/>
</dbReference>
<comment type="similarity">
    <text evidence="1">In the C-terminal section; belongs to the class-I pyridoxal-phosphate-dependent aminotransferase family.</text>
</comment>
<dbReference type="Gene3D" id="1.10.10.10">
    <property type="entry name" value="Winged helix-like DNA-binding domain superfamily/Winged helix DNA-binding domain"/>
    <property type="match status" value="1"/>
</dbReference>
<dbReference type="PANTHER" id="PTHR46577:SF1">
    <property type="entry name" value="HTH-TYPE TRANSCRIPTIONAL REGULATORY PROTEIN GABR"/>
    <property type="match status" value="1"/>
</dbReference>
<keyword evidence="8" id="KW-1185">Reference proteome</keyword>
<dbReference type="SUPFAM" id="SSF46785">
    <property type="entry name" value="Winged helix' DNA-binding domain"/>
    <property type="match status" value="1"/>
</dbReference>
<evidence type="ECO:0000256" key="2">
    <source>
        <dbReference type="ARBA" id="ARBA00022898"/>
    </source>
</evidence>
<dbReference type="Pfam" id="PF00392">
    <property type="entry name" value="GntR"/>
    <property type="match status" value="1"/>
</dbReference>
<gene>
    <name evidence="7" type="ORF">SAMN02745176_02559</name>
</gene>
<dbReference type="OrthoDB" id="9799482at2"/>
<dbReference type="STRING" id="1122184.SAMN02745176_02559"/>
<dbReference type="Pfam" id="PF00155">
    <property type="entry name" value="Aminotran_1_2"/>
    <property type="match status" value="1"/>
</dbReference>
<dbReference type="EMBL" id="FQZS01000017">
    <property type="protein sequence ID" value="SHJ14461.1"/>
    <property type="molecule type" value="Genomic_DNA"/>
</dbReference>
<dbReference type="InterPro" id="IPR036390">
    <property type="entry name" value="WH_DNA-bd_sf"/>
</dbReference>
<dbReference type="GO" id="GO:0003700">
    <property type="term" value="F:DNA-binding transcription factor activity"/>
    <property type="evidence" value="ECO:0007669"/>
    <property type="project" value="InterPro"/>
</dbReference>
<dbReference type="AlphaFoldDB" id="A0A1M6GWW0"/>
<dbReference type="CDD" id="cd00609">
    <property type="entry name" value="AAT_like"/>
    <property type="match status" value="1"/>
</dbReference>
<keyword evidence="7" id="KW-0032">Aminotransferase</keyword>
<dbReference type="Gene3D" id="3.40.640.10">
    <property type="entry name" value="Type I PLP-dependent aspartate aminotransferase-like (Major domain)"/>
    <property type="match status" value="1"/>
</dbReference>
<organism evidence="7 8">
    <name type="scientific">Lutispora thermophila DSM 19022</name>
    <dbReference type="NCBI Taxonomy" id="1122184"/>
    <lineage>
        <taxon>Bacteria</taxon>
        <taxon>Bacillati</taxon>
        <taxon>Bacillota</taxon>
        <taxon>Clostridia</taxon>
        <taxon>Lutisporales</taxon>
        <taxon>Lutisporaceae</taxon>
        <taxon>Lutispora</taxon>
    </lineage>
</organism>
<proteinExistence type="inferred from homology"/>
<keyword evidence="2" id="KW-0663">Pyridoxal phosphate</keyword>
<keyword evidence="5" id="KW-0804">Transcription</keyword>
<keyword evidence="4 7" id="KW-0238">DNA-binding</keyword>
<dbReference type="PANTHER" id="PTHR46577">
    <property type="entry name" value="HTH-TYPE TRANSCRIPTIONAL REGULATORY PROTEIN GABR"/>
    <property type="match status" value="1"/>
</dbReference>
<name>A0A1M6GWW0_9FIRM</name>
<dbReference type="InterPro" id="IPR015424">
    <property type="entry name" value="PyrdxlP-dep_Trfase"/>
</dbReference>
<evidence type="ECO:0000256" key="4">
    <source>
        <dbReference type="ARBA" id="ARBA00023125"/>
    </source>
</evidence>
<dbReference type="InterPro" id="IPR036388">
    <property type="entry name" value="WH-like_DNA-bd_sf"/>
</dbReference>
<dbReference type="Gene3D" id="3.90.1150.10">
    <property type="entry name" value="Aspartate Aminotransferase, domain 1"/>
    <property type="match status" value="1"/>
</dbReference>
<dbReference type="PROSITE" id="PS50949">
    <property type="entry name" value="HTH_GNTR"/>
    <property type="match status" value="1"/>
</dbReference>